<evidence type="ECO:0000256" key="5">
    <source>
        <dbReference type="ARBA" id="ARBA00023180"/>
    </source>
</evidence>
<keyword evidence="2" id="KW-0328">Glycosyltransferase</keyword>
<protein>
    <submittedName>
        <fullName evidence="6">Glycosyl transferase</fullName>
    </submittedName>
</protein>
<comment type="subcellular location">
    <subcellularLocation>
        <location evidence="1">Membrane</location>
        <topology evidence="1">Single-pass type II membrane protein</topology>
    </subcellularLocation>
</comment>
<proteinExistence type="predicted"/>
<reference evidence="6 7" key="1">
    <citation type="submission" date="2020-08" db="EMBL/GenBank/DDBJ databases">
        <title>The genome sequence of type strain Novosphingobium flavum NBRC 111647.</title>
        <authorList>
            <person name="Liu Y."/>
        </authorList>
    </citation>
    <scope>NUCLEOTIDE SEQUENCE [LARGE SCALE GENOMIC DNA]</scope>
    <source>
        <strain evidence="6 7">NBRC 111647</strain>
    </source>
</reference>
<keyword evidence="3 6" id="KW-0808">Transferase</keyword>
<dbReference type="GO" id="GO:0016757">
    <property type="term" value="F:glycosyltransferase activity"/>
    <property type="evidence" value="ECO:0007669"/>
    <property type="project" value="UniProtKB-KW"/>
</dbReference>
<dbReference type="GO" id="GO:0016020">
    <property type="term" value="C:membrane"/>
    <property type="evidence" value="ECO:0007669"/>
    <property type="project" value="UniProtKB-SubCell"/>
</dbReference>
<evidence type="ECO:0000256" key="3">
    <source>
        <dbReference type="ARBA" id="ARBA00022679"/>
    </source>
</evidence>
<keyword evidence="7" id="KW-1185">Reference proteome</keyword>
<dbReference type="Pfam" id="PF02485">
    <property type="entry name" value="Branch"/>
    <property type="match status" value="1"/>
</dbReference>
<dbReference type="Proteomes" id="UP000566813">
    <property type="component" value="Unassembled WGS sequence"/>
</dbReference>
<evidence type="ECO:0000313" key="7">
    <source>
        <dbReference type="Proteomes" id="UP000566813"/>
    </source>
</evidence>
<keyword evidence="5" id="KW-0325">Glycoprotein</keyword>
<gene>
    <name evidence="6" type="ORF">H7F51_10940</name>
</gene>
<keyword evidence="4" id="KW-0472">Membrane</keyword>
<sequence length="279" mass="31164">MSQPARFAWLVLAHADAAQLRALVDRLAPPGGPDFAVVHLDAKSPLWRETRGAFLTPRPELAVIPRPVAVRWGHNSQVAATRLLLAEALRRPFTMAHLVSGADWPLAAPEAMIPAPAQDCCIEAAPALQAERMERLRLDARCLRPDPAKPWLYYPARALRALSRLLPPRRVRPWGEWHKGSQWWSLPRDVCAAILPELDRAFAQGRLAGTVCADEHLIQTIVAQRFAQRIAPGNRRFIRWDGQSSPQVLTAADWPEAEASGAWLARKVSREHDPFFLAQ</sequence>
<dbReference type="RefSeq" id="WP_185664344.1">
    <property type="nucleotide sequence ID" value="NZ_JACLAW010000007.1"/>
</dbReference>
<dbReference type="AlphaFoldDB" id="A0A7X1KM61"/>
<evidence type="ECO:0000256" key="2">
    <source>
        <dbReference type="ARBA" id="ARBA00022676"/>
    </source>
</evidence>
<comment type="caution">
    <text evidence="6">The sequence shown here is derived from an EMBL/GenBank/DDBJ whole genome shotgun (WGS) entry which is preliminary data.</text>
</comment>
<accession>A0A7X1KM61</accession>
<evidence type="ECO:0000256" key="1">
    <source>
        <dbReference type="ARBA" id="ARBA00004606"/>
    </source>
</evidence>
<evidence type="ECO:0000313" key="6">
    <source>
        <dbReference type="EMBL" id="MBC2666043.1"/>
    </source>
</evidence>
<name>A0A7X1KM61_9SPHN</name>
<organism evidence="6 7">
    <name type="scientific">Novosphingobium flavum</name>
    <dbReference type="NCBI Taxonomy" id="1778672"/>
    <lineage>
        <taxon>Bacteria</taxon>
        <taxon>Pseudomonadati</taxon>
        <taxon>Pseudomonadota</taxon>
        <taxon>Alphaproteobacteria</taxon>
        <taxon>Sphingomonadales</taxon>
        <taxon>Sphingomonadaceae</taxon>
        <taxon>Novosphingobium</taxon>
    </lineage>
</organism>
<dbReference type="InterPro" id="IPR003406">
    <property type="entry name" value="Glyco_trans_14"/>
</dbReference>
<evidence type="ECO:0000256" key="4">
    <source>
        <dbReference type="ARBA" id="ARBA00023136"/>
    </source>
</evidence>
<dbReference type="EMBL" id="JACLAW010000007">
    <property type="protein sequence ID" value="MBC2666043.1"/>
    <property type="molecule type" value="Genomic_DNA"/>
</dbReference>